<dbReference type="Proteomes" id="UP000886339">
    <property type="component" value="Unassembled WGS sequence"/>
</dbReference>
<dbReference type="NCBIfam" id="TIGR00751">
    <property type="entry name" value="menA"/>
    <property type="match status" value="1"/>
</dbReference>
<evidence type="ECO:0000256" key="4">
    <source>
        <dbReference type="ARBA" id="ARBA00022679"/>
    </source>
</evidence>
<feature type="transmembrane region" description="Helical" evidence="8">
    <location>
        <begin position="269"/>
        <end position="289"/>
    </location>
</feature>
<feature type="transmembrane region" description="Helical" evidence="8">
    <location>
        <begin position="169"/>
        <end position="189"/>
    </location>
</feature>
<name>A0A831RX85_9GAMM</name>
<evidence type="ECO:0000256" key="8">
    <source>
        <dbReference type="HAMAP-Rule" id="MF_01937"/>
    </source>
</evidence>
<dbReference type="PANTHER" id="PTHR13929">
    <property type="entry name" value="1,4-DIHYDROXY-2-NAPHTHOATE OCTAPRENYLTRANSFERASE"/>
    <property type="match status" value="1"/>
</dbReference>
<keyword evidence="5 8" id="KW-0812">Transmembrane</keyword>
<feature type="transmembrane region" description="Helical" evidence="8">
    <location>
        <begin position="40"/>
        <end position="58"/>
    </location>
</feature>
<dbReference type="InterPro" id="IPR000537">
    <property type="entry name" value="UbiA_prenyltransferase"/>
</dbReference>
<evidence type="ECO:0000256" key="7">
    <source>
        <dbReference type="ARBA" id="ARBA00023136"/>
    </source>
</evidence>
<comment type="function">
    <text evidence="8">Conversion of 1,4-dihydroxy-2-naphthoate (DHNA) to demethylmenaquinone (DMK).</text>
</comment>
<evidence type="ECO:0000256" key="3">
    <source>
        <dbReference type="ARBA" id="ARBA00022475"/>
    </source>
</evidence>
<comment type="similarity">
    <text evidence="8">Belongs to the MenA family. Type 1 subfamily.</text>
</comment>
<dbReference type="HAMAP" id="MF_01937">
    <property type="entry name" value="MenA_1"/>
    <property type="match status" value="1"/>
</dbReference>
<dbReference type="Pfam" id="PF01040">
    <property type="entry name" value="UbiA"/>
    <property type="match status" value="1"/>
</dbReference>
<evidence type="ECO:0000256" key="2">
    <source>
        <dbReference type="ARBA" id="ARBA00022428"/>
    </source>
</evidence>
<dbReference type="CDD" id="cd13962">
    <property type="entry name" value="PT_UbiA_UBIAD1"/>
    <property type="match status" value="1"/>
</dbReference>
<dbReference type="EMBL" id="DRLF01000389">
    <property type="protein sequence ID" value="HEC07419.1"/>
    <property type="molecule type" value="Genomic_DNA"/>
</dbReference>
<dbReference type="GO" id="GO:0009234">
    <property type="term" value="P:menaquinone biosynthetic process"/>
    <property type="evidence" value="ECO:0007669"/>
    <property type="project" value="UniProtKB-UniRule"/>
</dbReference>
<dbReference type="GO" id="GO:0042371">
    <property type="term" value="P:vitamin K biosynthetic process"/>
    <property type="evidence" value="ECO:0007669"/>
    <property type="project" value="TreeGrafter"/>
</dbReference>
<evidence type="ECO:0000256" key="5">
    <source>
        <dbReference type="ARBA" id="ARBA00022692"/>
    </source>
</evidence>
<reference evidence="10" key="1">
    <citation type="journal article" date="2020" name="mSystems">
        <title>Genome- and Community-Level Interaction Insights into Carbon Utilization and Element Cycling Functions of Hydrothermarchaeota in Hydrothermal Sediment.</title>
        <authorList>
            <person name="Zhou Z."/>
            <person name="Liu Y."/>
            <person name="Xu W."/>
            <person name="Pan J."/>
            <person name="Luo Z.H."/>
            <person name="Li M."/>
        </authorList>
    </citation>
    <scope>NUCLEOTIDE SEQUENCE [LARGE SCALE GENOMIC DNA]</scope>
    <source>
        <strain evidence="10">HyVt-458</strain>
    </source>
</reference>
<feature type="transmembrane region" description="Helical" evidence="8">
    <location>
        <begin position="219"/>
        <end position="235"/>
    </location>
</feature>
<proteinExistence type="inferred from homology"/>
<comment type="caution">
    <text evidence="10">The sequence shown here is derived from an EMBL/GenBank/DDBJ whole genome shotgun (WGS) entry which is preliminary data.</text>
</comment>
<dbReference type="GO" id="GO:0005886">
    <property type="term" value="C:plasma membrane"/>
    <property type="evidence" value="ECO:0007669"/>
    <property type="project" value="UniProtKB-SubCell"/>
</dbReference>
<dbReference type="AlphaFoldDB" id="A0A831RX85"/>
<comment type="subcellular location">
    <subcellularLocation>
        <location evidence="8">Cell membrane</location>
        <topology evidence="8">Multi-pass membrane protein</topology>
    </subcellularLocation>
    <subcellularLocation>
        <location evidence="1">Membrane</location>
        <topology evidence="1">Multi-pass membrane protein</topology>
    </subcellularLocation>
</comment>
<keyword evidence="2 8" id="KW-0474">Menaquinone biosynthesis</keyword>
<dbReference type="PANTHER" id="PTHR13929:SF0">
    <property type="entry name" value="UBIA PRENYLTRANSFERASE DOMAIN-CONTAINING PROTEIN 1"/>
    <property type="match status" value="1"/>
</dbReference>
<feature type="transmembrane region" description="Helical" evidence="8">
    <location>
        <begin position="146"/>
        <end position="163"/>
    </location>
</feature>
<keyword evidence="6 8" id="KW-1133">Transmembrane helix</keyword>
<keyword evidence="4 8" id="KW-0808">Transferase</keyword>
<organism evidence="10">
    <name type="scientific">Thiolapillus brandeum</name>
    <dbReference type="NCBI Taxonomy" id="1076588"/>
    <lineage>
        <taxon>Bacteria</taxon>
        <taxon>Pseudomonadati</taxon>
        <taxon>Pseudomonadota</taxon>
        <taxon>Gammaproteobacteria</taxon>
        <taxon>Chromatiales</taxon>
        <taxon>Sedimenticolaceae</taxon>
        <taxon>Thiolapillus</taxon>
    </lineage>
</organism>
<protein>
    <recommendedName>
        <fullName evidence="8 9">1,4-dihydroxy-2-naphthoate octaprenyltransferase</fullName>
        <shortName evidence="8">DHNA-octaprenyltransferase</shortName>
        <ecNumber evidence="8 9">2.5.1.74</ecNumber>
    </recommendedName>
</protein>
<gene>
    <name evidence="8" type="primary">menA</name>
    <name evidence="10" type="ORF">ENJ12_11230</name>
</gene>
<dbReference type="InterPro" id="IPR026046">
    <property type="entry name" value="UBIAD1"/>
</dbReference>
<sequence>MSGFSVWLSAVRPKTLGLSVSPVLLGSCLAWSEQGELHVLPALAALLAAICIQIGTNLHNDAVDTLKGTDTDDRLGPPRATAQGWLTPASVQRGAAIAFGCAFVLGIYLVIVGGWPILLLGLVSLAAGAAYSGGPRPISASPLGELFVFVFFGLGATVGSYYLQTDRISMPALLSGSMLGFIAAAVLVVNNYRDRRTDAVAGRRTLAVLLPPRASQWEYALLLLAPFLLLWRLWATGVVSWWPLLLVVVAIYLIMQMFTLPVGKVLNQLLAGTARFQLLFSLVFSAALFL</sequence>
<evidence type="ECO:0000313" key="10">
    <source>
        <dbReference type="EMBL" id="HEC07419.1"/>
    </source>
</evidence>
<keyword evidence="7 8" id="KW-0472">Membrane</keyword>
<dbReference type="InterPro" id="IPR044878">
    <property type="entry name" value="UbiA_sf"/>
</dbReference>
<comment type="pathway">
    <text evidence="8">Quinol/quinone metabolism; menaquinone biosynthesis; menaquinol from 1,4-dihydroxy-2-naphthoate: step 1/2.</text>
</comment>
<evidence type="ECO:0000256" key="6">
    <source>
        <dbReference type="ARBA" id="ARBA00022989"/>
    </source>
</evidence>
<feature type="transmembrane region" description="Helical" evidence="8">
    <location>
        <begin position="241"/>
        <end position="262"/>
    </location>
</feature>
<dbReference type="EC" id="2.5.1.74" evidence="8 9"/>
<dbReference type="PIRSF" id="PIRSF005355">
    <property type="entry name" value="UBIAD1"/>
    <property type="match status" value="1"/>
</dbReference>
<accession>A0A831RX85</accession>
<comment type="catalytic activity">
    <reaction evidence="8">
        <text>an all-trans-polyprenyl diphosphate + 1,4-dihydroxy-2-naphthoate + H(+) = a 2-demethylmenaquinol + CO2 + diphosphate</text>
        <dbReference type="Rhea" id="RHEA:26478"/>
        <dbReference type="Rhea" id="RHEA-COMP:9563"/>
        <dbReference type="Rhea" id="RHEA-COMP:9564"/>
        <dbReference type="ChEBI" id="CHEBI:11173"/>
        <dbReference type="ChEBI" id="CHEBI:15378"/>
        <dbReference type="ChEBI" id="CHEBI:16526"/>
        <dbReference type="ChEBI" id="CHEBI:33019"/>
        <dbReference type="ChEBI" id="CHEBI:55437"/>
        <dbReference type="ChEBI" id="CHEBI:58914"/>
        <dbReference type="EC" id="2.5.1.74"/>
    </reaction>
</comment>
<evidence type="ECO:0000256" key="1">
    <source>
        <dbReference type="ARBA" id="ARBA00004141"/>
    </source>
</evidence>
<dbReference type="GO" id="GO:0046428">
    <property type="term" value="F:1,4-dihydroxy-2-naphthoate polyprenyltransferase activity"/>
    <property type="evidence" value="ECO:0007669"/>
    <property type="project" value="UniProtKB-UniRule"/>
</dbReference>
<dbReference type="InterPro" id="IPR004657">
    <property type="entry name" value="MenA"/>
</dbReference>
<keyword evidence="3 8" id="KW-1003">Cell membrane</keyword>
<dbReference type="UniPathway" id="UPA00079">
    <property type="reaction ID" value="UER00168"/>
</dbReference>
<dbReference type="NCBIfam" id="NF004751">
    <property type="entry name" value="PRK06080.1-3"/>
    <property type="match status" value="1"/>
</dbReference>
<evidence type="ECO:0000256" key="9">
    <source>
        <dbReference type="NCBIfam" id="TIGR00751"/>
    </source>
</evidence>
<dbReference type="Gene3D" id="1.10.357.140">
    <property type="entry name" value="UbiA prenyltransferase"/>
    <property type="match status" value="1"/>
</dbReference>